<evidence type="ECO:0000313" key="2">
    <source>
        <dbReference type="Proteomes" id="UP001055879"/>
    </source>
</evidence>
<dbReference type="Proteomes" id="UP001055879">
    <property type="component" value="Linkage Group LG05"/>
</dbReference>
<proteinExistence type="predicted"/>
<gene>
    <name evidence="1" type="ORF">L6452_18245</name>
</gene>
<organism evidence="1 2">
    <name type="scientific">Arctium lappa</name>
    <name type="common">Greater burdock</name>
    <name type="synonym">Lappa major</name>
    <dbReference type="NCBI Taxonomy" id="4217"/>
    <lineage>
        <taxon>Eukaryota</taxon>
        <taxon>Viridiplantae</taxon>
        <taxon>Streptophyta</taxon>
        <taxon>Embryophyta</taxon>
        <taxon>Tracheophyta</taxon>
        <taxon>Spermatophyta</taxon>
        <taxon>Magnoliopsida</taxon>
        <taxon>eudicotyledons</taxon>
        <taxon>Gunneridae</taxon>
        <taxon>Pentapetalae</taxon>
        <taxon>asterids</taxon>
        <taxon>campanulids</taxon>
        <taxon>Asterales</taxon>
        <taxon>Asteraceae</taxon>
        <taxon>Carduoideae</taxon>
        <taxon>Cardueae</taxon>
        <taxon>Arctiinae</taxon>
        <taxon>Arctium</taxon>
    </lineage>
</organism>
<evidence type="ECO:0000313" key="1">
    <source>
        <dbReference type="EMBL" id="KAI3729584.1"/>
    </source>
</evidence>
<comment type="caution">
    <text evidence="1">The sequence shown here is derived from an EMBL/GenBank/DDBJ whole genome shotgun (WGS) entry which is preliminary data.</text>
</comment>
<keyword evidence="2" id="KW-1185">Reference proteome</keyword>
<sequence>MKVMLMVLLLLFLMCLSESTVCFLTRLRCKADVGTEKSRWAVEEKKFLIEPRWLEAANFRWQRQPDEKFPVKEKLRISI</sequence>
<reference evidence="2" key="1">
    <citation type="journal article" date="2022" name="Mol. Ecol. Resour.">
        <title>The genomes of chicory, endive, great burdock and yacon provide insights into Asteraceae palaeo-polyploidization history and plant inulin production.</title>
        <authorList>
            <person name="Fan W."/>
            <person name="Wang S."/>
            <person name="Wang H."/>
            <person name="Wang A."/>
            <person name="Jiang F."/>
            <person name="Liu H."/>
            <person name="Zhao H."/>
            <person name="Xu D."/>
            <person name="Zhang Y."/>
        </authorList>
    </citation>
    <scope>NUCLEOTIDE SEQUENCE [LARGE SCALE GENOMIC DNA]</scope>
    <source>
        <strain evidence="2">cv. Niubang</strain>
    </source>
</reference>
<protein>
    <submittedName>
        <fullName evidence="1">Uncharacterized protein</fullName>
    </submittedName>
</protein>
<reference evidence="1 2" key="2">
    <citation type="journal article" date="2022" name="Mol. Ecol. Resour.">
        <title>The genomes of chicory, endive, great burdock and yacon provide insights into Asteraceae paleo-polyploidization history and plant inulin production.</title>
        <authorList>
            <person name="Fan W."/>
            <person name="Wang S."/>
            <person name="Wang H."/>
            <person name="Wang A."/>
            <person name="Jiang F."/>
            <person name="Liu H."/>
            <person name="Zhao H."/>
            <person name="Xu D."/>
            <person name="Zhang Y."/>
        </authorList>
    </citation>
    <scope>NUCLEOTIDE SEQUENCE [LARGE SCALE GENOMIC DNA]</scope>
    <source>
        <strain evidence="2">cv. Niubang</strain>
    </source>
</reference>
<dbReference type="EMBL" id="CM042051">
    <property type="protein sequence ID" value="KAI3729584.1"/>
    <property type="molecule type" value="Genomic_DNA"/>
</dbReference>
<name>A0ACB9C5L3_ARCLA</name>
<accession>A0ACB9C5L3</accession>